<accession>A0ABQ2E0I4</accession>
<dbReference type="Proteomes" id="UP000660265">
    <property type="component" value="Unassembled WGS sequence"/>
</dbReference>
<evidence type="ECO:0000313" key="2">
    <source>
        <dbReference type="EMBL" id="GGJ77771.1"/>
    </source>
</evidence>
<dbReference type="InterPro" id="IPR018727">
    <property type="entry name" value="DUF2267"/>
</dbReference>
<name>A0ABQ2E0I4_9ACTN</name>
<feature type="region of interest" description="Disordered" evidence="1">
    <location>
        <begin position="1"/>
        <end position="33"/>
    </location>
</feature>
<reference evidence="3" key="1">
    <citation type="journal article" date="2019" name="Int. J. Syst. Evol. Microbiol.">
        <title>The Global Catalogue of Microorganisms (GCM) 10K type strain sequencing project: providing services to taxonomists for standard genome sequencing and annotation.</title>
        <authorList>
            <consortium name="The Broad Institute Genomics Platform"/>
            <consortium name="The Broad Institute Genome Sequencing Center for Infectious Disease"/>
            <person name="Wu L."/>
            <person name="Ma J."/>
        </authorList>
    </citation>
    <scope>NUCLEOTIDE SEQUENCE [LARGE SCALE GENOMIC DNA]</scope>
    <source>
        <strain evidence="3">CGMCC 4.7275</strain>
    </source>
</reference>
<dbReference type="InterPro" id="IPR038282">
    <property type="entry name" value="DUF2267_sf"/>
</dbReference>
<dbReference type="Gene3D" id="1.10.490.110">
    <property type="entry name" value="Uncharacterized conserved protein DUF2267"/>
    <property type="match status" value="1"/>
</dbReference>
<dbReference type="Pfam" id="PF10025">
    <property type="entry name" value="DUF2267"/>
    <property type="match status" value="1"/>
</dbReference>
<evidence type="ECO:0000256" key="1">
    <source>
        <dbReference type="SAM" id="MobiDB-lite"/>
    </source>
</evidence>
<protein>
    <recommendedName>
        <fullName evidence="4">DUF2267 domain-containing protein</fullName>
    </recommendedName>
</protein>
<comment type="caution">
    <text evidence="2">The sequence shown here is derived from an EMBL/GenBank/DDBJ whole genome shotgun (WGS) entry which is preliminary data.</text>
</comment>
<keyword evidence="3" id="KW-1185">Reference proteome</keyword>
<proteinExistence type="predicted"/>
<gene>
    <name evidence="2" type="ORF">GCM10011583_06470</name>
</gene>
<evidence type="ECO:0000313" key="3">
    <source>
        <dbReference type="Proteomes" id="UP000660265"/>
    </source>
</evidence>
<sequence length="176" mass="18415">MRPPRGARSTPSYATRPWVRGQAPGPVTSGEDHAMHHDEMIGKIQALAQLPDRGSTERATQAVLRTLGERLPAGLADHVAAQLSPELAADLRRPAEFALAEGRDAGSGERFDLVAFTGRIADRAGTTEDAALREAAAVLEVLDAALAPELMNKIAAALPVDIGSLLPTGRTTGDPG</sequence>
<organism evidence="2 3">
    <name type="scientific">Streptomyces camponoticapitis</name>
    <dbReference type="NCBI Taxonomy" id="1616125"/>
    <lineage>
        <taxon>Bacteria</taxon>
        <taxon>Bacillati</taxon>
        <taxon>Actinomycetota</taxon>
        <taxon>Actinomycetes</taxon>
        <taxon>Kitasatosporales</taxon>
        <taxon>Streptomycetaceae</taxon>
        <taxon>Streptomyces</taxon>
    </lineage>
</organism>
<evidence type="ECO:0008006" key="4">
    <source>
        <dbReference type="Google" id="ProtNLM"/>
    </source>
</evidence>
<dbReference type="EMBL" id="BMMV01000002">
    <property type="protein sequence ID" value="GGJ77771.1"/>
    <property type="molecule type" value="Genomic_DNA"/>
</dbReference>